<dbReference type="OrthoDB" id="5854099at2759"/>
<feature type="compositionally biased region" description="Basic and acidic residues" evidence="3">
    <location>
        <begin position="204"/>
        <end position="223"/>
    </location>
</feature>
<organism evidence="5 6">
    <name type="scientific">Ancylostoma caninum</name>
    <name type="common">Dog hookworm</name>
    <dbReference type="NCBI Taxonomy" id="29170"/>
    <lineage>
        <taxon>Eukaryota</taxon>
        <taxon>Metazoa</taxon>
        <taxon>Ecdysozoa</taxon>
        <taxon>Nematoda</taxon>
        <taxon>Chromadorea</taxon>
        <taxon>Rhabditida</taxon>
        <taxon>Rhabditina</taxon>
        <taxon>Rhabditomorpha</taxon>
        <taxon>Strongyloidea</taxon>
        <taxon>Ancylostomatidae</taxon>
        <taxon>Ancylostomatinae</taxon>
        <taxon>Ancylostoma</taxon>
    </lineage>
</organism>
<feature type="region of interest" description="Disordered" evidence="3">
    <location>
        <begin position="204"/>
        <end position="226"/>
    </location>
</feature>
<proteinExistence type="predicted"/>
<reference evidence="5 6" key="1">
    <citation type="submission" date="2014-10" db="EMBL/GenBank/DDBJ databases">
        <title>Draft genome of the hookworm Ancylostoma caninum.</title>
        <authorList>
            <person name="Mitreva M."/>
        </authorList>
    </citation>
    <scope>NUCLEOTIDE SEQUENCE [LARGE SCALE GENOMIC DNA]</scope>
    <source>
        <strain evidence="5 6">Baltimore</strain>
    </source>
</reference>
<dbReference type="Pfam" id="PF15002">
    <property type="entry name" value="ERK-JNK_inhib"/>
    <property type="match status" value="1"/>
</dbReference>
<dbReference type="InterPro" id="IPR003591">
    <property type="entry name" value="Leu-rich_rpt_typical-subtyp"/>
</dbReference>
<keyword evidence="6" id="KW-1185">Reference proteome</keyword>
<feature type="chain" id="PRO_5016620163" evidence="4">
    <location>
        <begin position="20"/>
        <end position="487"/>
    </location>
</feature>
<keyword evidence="4" id="KW-0732">Signal</keyword>
<keyword evidence="2" id="KW-0677">Repeat</keyword>
<dbReference type="Pfam" id="PF00560">
    <property type="entry name" value="LRR_1"/>
    <property type="match status" value="1"/>
</dbReference>
<feature type="compositionally biased region" description="Basic and acidic residues" evidence="3">
    <location>
        <begin position="400"/>
        <end position="410"/>
    </location>
</feature>
<dbReference type="InterPro" id="IPR026321">
    <property type="entry name" value="CC134"/>
</dbReference>
<feature type="signal peptide" evidence="4">
    <location>
        <begin position="1"/>
        <end position="19"/>
    </location>
</feature>
<sequence length="487" mass="56141">MTSALVLVVLACLLCDAAAKIDHTHDRHVDKSEKHKVVTPKSHEHVDHRKLYTELFKEKRRDQVGAIESIVNIEESKRRRYVEEVVKNVKEILEENRETLQRIGHRPTDPYPHNSETLSNALSKVLENIAFFADLSVRFPFLENVMHRNRKLRTVVVWAYNYAKETGLCDRATYKVLDLMAQQNEIIPRPENFVNPYDKERTKKQLEEQERKEQQKRAEEKEKKISKKKKASMSEISLKELKDLADDNEIDLSARGLTLVPKALPQVPRLTHIDLGSNKITVLPPSLCLMTRLVRLELGSNLLDHLPDNIGALVHLEHLDLYNNQIEELPLSFSNLNALKWLDLKKNPLVPDLLKATGNCGSEKECRQAAVNVVAYMKEMSREHNNLMMKQQKVNEKIQEVKGEGKEPTHKNKKKHHNKKEEHPAAVKHNGWLFTVFYASLCNVQFSIVFGYAWITFGNMFDEIDCLERFVVGTSALSIEPEFYACS</sequence>
<dbReference type="Proteomes" id="UP000252519">
    <property type="component" value="Unassembled WGS sequence"/>
</dbReference>
<dbReference type="SMART" id="SM00369">
    <property type="entry name" value="LRR_TYP"/>
    <property type="match status" value="3"/>
</dbReference>
<dbReference type="PANTHER" id="PTHR14735:SF1">
    <property type="entry name" value="COILED-COIL DOMAIN-CONTAINING PROTEIN 134"/>
    <property type="match status" value="1"/>
</dbReference>
<dbReference type="STRING" id="29170.A0A368HBY4"/>
<gene>
    <name evidence="5" type="ORF">ANCCAN_01132</name>
</gene>
<comment type="caution">
    <text evidence="5">The sequence shown here is derived from an EMBL/GenBank/DDBJ whole genome shotgun (WGS) entry which is preliminary data.</text>
</comment>
<dbReference type="SUPFAM" id="SSF52058">
    <property type="entry name" value="L domain-like"/>
    <property type="match status" value="1"/>
</dbReference>
<dbReference type="InterPro" id="IPR001611">
    <property type="entry name" value="Leu-rich_rpt"/>
</dbReference>
<dbReference type="PROSITE" id="PS51450">
    <property type="entry name" value="LRR"/>
    <property type="match status" value="2"/>
</dbReference>
<dbReference type="Gene3D" id="3.80.10.10">
    <property type="entry name" value="Ribonuclease Inhibitor"/>
    <property type="match status" value="1"/>
</dbReference>
<feature type="region of interest" description="Disordered" evidence="3">
    <location>
        <begin position="400"/>
        <end position="424"/>
    </location>
</feature>
<keyword evidence="1" id="KW-0433">Leucine-rich repeat</keyword>
<evidence type="ECO:0000256" key="4">
    <source>
        <dbReference type="SAM" id="SignalP"/>
    </source>
</evidence>
<evidence type="ECO:0000256" key="2">
    <source>
        <dbReference type="ARBA" id="ARBA00022737"/>
    </source>
</evidence>
<dbReference type="AlphaFoldDB" id="A0A368HBY4"/>
<dbReference type="InterPro" id="IPR032675">
    <property type="entry name" value="LRR_dom_sf"/>
</dbReference>
<name>A0A368HBY4_ANCCA</name>
<dbReference type="PANTHER" id="PTHR14735">
    <property type="entry name" value="COILED-COIL DOMAIN-CONTAINING PROTEIN 134"/>
    <property type="match status" value="1"/>
</dbReference>
<accession>A0A368HBY4</accession>
<protein>
    <submittedName>
        <fullName evidence="5">Leucine Rich repeat-containing domain protein</fullName>
    </submittedName>
</protein>
<dbReference type="EMBL" id="JOJR01000005">
    <property type="protein sequence ID" value="RCN52755.1"/>
    <property type="molecule type" value="Genomic_DNA"/>
</dbReference>
<evidence type="ECO:0000256" key="1">
    <source>
        <dbReference type="ARBA" id="ARBA00022614"/>
    </source>
</evidence>
<evidence type="ECO:0000313" key="6">
    <source>
        <dbReference type="Proteomes" id="UP000252519"/>
    </source>
</evidence>
<dbReference type="Pfam" id="PF13855">
    <property type="entry name" value="LRR_8"/>
    <property type="match status" value="1"/>
</dbReference>
<evidence type="ECO:0000256" key="3">
    <source>
        <dbReference type="SAM" id="MobiDB-lite"/>
    </source>
</evidence>
<evidence type="ECO:0000313" key="5">
    <source>
        <dbReference type="EMBL" id="RCN52755.1"/>
    </source>
</evidence>